<evidence type="ECO:0000259" key="10">
    <source>
        <dbReference type="Pfam" id="PF05193"/>
    </source>
</evidence>
<evidence type="ECO:0000313" key="12">
    <source>
        <dbReference type="Proteomes" id="UP000014216"/>
    </source>
</evidence>
<dbReference type="GO" id="GO:0046872">
    <property type="term" value="F:metal ion binding"/>
    <property type="evidence" value="ECO:0007669"/>
    <property type="project" value="UniProtKB-KW"/>
</dbReference>
<comment type="cofactor">
    <cofactor evidence="1">
        <name>Zn(2+)</name>
        <dbReference type="ChEBI" id="CHEBI:29105"/>
    </cofactor>
</comment>
<keyword evidence="6" id="KW-0862">Zinc</keyword>
<organism evidence="11 12">
    <name type="scientific">Desulfotignum phosphitoxidans DSM 13687</name>
    <dbReference type="NCBI Taxonomy" id="1286635"/>
    <lineage>
        <taxon>Bacteria</taxon>
        <taxon>Pseudomonadati</taxon>
        <taxon>Thermodesulfobacteriota</taxon>
        <taxon>Desulfobacteria</taxon>
        <taxon>Desulfobacterales</taxon>
        <taxon>Desulfobacteraceae</taxon>
        <taxon>Desulfotignum</taxon>
    </lineage>
</organism>
<gene>
    <name evidence="11" type="primary">pqqL</name>
    <name evidence="11" type="ORF">Dpo_5c02300</name>
</gene>
<evidence type="ECO:0000256" key="3">
    <source>
        <dbReference type="ARBA" id="ARBA00022670"/>
    </source>
</evidence>
<reference evidence="11 12" key="1">
    <citation type="journal article" date="2013" name="Genome Announc.">
        <title>Draft Genome Sequence of Desulfotignum phosphitoxidans DSM 13687 Strain FiPS-3.</title>
        <authorList>
            <person name="Poehlein A."/>
            <person name="Daniel R."/>
            <person name="Simeonova D.D."/>
        </authorList>
    </citation>
    <scope>NUCLEOTIDE SEQUENCE [LARGE SCALE GENOMIC DNA]</scope>
    <source>
        <strain evidence="11 12">DSM 13687</strain>
    </source>
</reference>
<evidence type="ECO:0000256" key="2">
    <source>
        <dbReference type="ARBA" id="ARBA00007261"/>
    </source>
</evidence>
<evidence type="ECO:0000256" key="5">
    <source>
        <dbReference type="ARBA" id="ARBA00022801"/>
    </source>
</evidence>
<dbReference type="InterPro" id="IPR011765">
    <property type="entry name" value="Pept_M16_N"/>
</dbReference>
<sequence length="971" mass="108976">MNLKKKAILKSIHGSSMDKKRSLNRYLVQIGCLVWALLIGTGAWLTPAGHALPVAADQVIKDPAVVHGTLSNGFQYVLMKNTTPKDRVGVYLNIFAGSAHETSDEQGMAHYLEHMLFNGTEHFSPGELVTYFQSIGMDFGADVNASTSFFHTVYDLTLPNGDQAHLEDALKVLKDYAAGALLLEEEIDRERGIILAEKQERDSVSYRTFKSTFSFELPGSILPKRMPIGEEPVIETTDQKQLRQFYDRWYRPDNMVLIMVGDMDIQAAEKWITARFQSLEPRIPESLYAPKGIQWDSHEGIKPFYLFEPEAGNTQITIERIEYTDFAYETEDSLKLKMTRNLADNMLDHRLSRMIQEGSVDFSSASAYSGRFLNYINAAAVTAKCDAKHWDTSLAQLEKLLRQAFETGFTQKELDRVKADFLADLETSVRQADTRKTSNLARSLLTSVQTRNWFLSPVQAKDLLTPFVESLSVDQVNTAFQTSWNPDHRLVMVTGNADIASNSSESAEQAILNGFNDSARQKANLFQPELSTSFPYLPVPETPAAIQSIEKNVKDLEISRIDFDNQIRLNLKQTDFQKGRFLFKVVFGHGRSCEPAGKPGIAFISEQTVHKSGLGSMTLDQLNAALAGRDVTMEFTVEDTFFSLSGSADPGETELVFHLIRSLLTDPGFKQESLDLAKNQYRQMYEALKQTPDGIMRIKGDRFLAKGNPWFGMPHPDEVDRLTLTDIQSWLTPYFKQGGFEVSLVGDFDPAQVVSHARTLLGGFASPGNEDHCQNDLDPVQFPEGENLSLTLDTKIDKGVVRIAFLTDDYWDVNLSRALSLLSRVLSEHLRITIREKLGAAYSPYVYNHPSMVHDGYGVLQMVVPVSHESVDQVIQTLDEIIADIRANGISARETELALAPVLKQLEVLRETNAYWLNSVMAGSRQHPEKLDWAHTIVPEYSGLTHEEMTKLADTYLDLKKAARIRILPAQ</sequence>
<feature type="domain" description="Peptidase M16 C-terminal" evidence="10">
    <location>
        <begin position="240"/>
        <end position="419"/>
    </location>
</feature>
<dbReference type="PANTHER" id="PTHR43690:SF17">
    <property type="entry name" value="PROTEIN YHJJ"/>
    <property type="match status" value="1"/>
</dbReference>
<dbReference type="AlphaFoldDB" id="S0G1G6"/>
<evidence type="ECO:0000259" key="9">
    <source>
        <dbReference type="Pfam" id="PF00675"/>
    </source>
</evidence>
<dbReference type="InterPro" id="IPR050626">
    <property type="entry name" value="Peptidase_M16"/>
</dbReference>
<dbReference type="Gene3D" id="3.30.830.10">
    <property type="entry name" value="Metalloenzyme, LuxS/M16 peptidase-like"/>
    <property type="match status" value="4"/>
</dbReference>
<evidence type="ECO:0000256" key="8">
    <source>
        <dbReference type="RuleBase" id="RU004447"/>
    </source>
</evidence>
<dbReference type="Pfam" id="PF00675">
    <property type="entry name" value="Peptidase_M16"/>
    <property type="match status" value="1"/>
</dbReference>
<dbReference type="InterPro" id="IPR001431">
    <property type="entry name" value="Pept_M16_Zn_BS"/>
</dbReference>
<evidence type="ECO:0000256" key="6">
    <source>
        <dbReference type="ARBA" id="ARBA00022833"/>
    </source>
</evidence>
<keyword evidence="4" id="KW-0479">Metal-binding</keyword>
<name>S0G1G6_9BACT</name>
<feature type="domain" description="Peptidase M16 N-terminal" evidence="9">
    <location>
        <begin position="76"/>
        <end position="203"/>
    </location>
</feature>
<accession>S0G1G6</accession>
<evidence type="ECO:0000313" key="11">
    <source>
        <dbReference type="EMBL" id="EMS79304.1"/>
    </source>
</evidence>
<evidence type="ECO:0000256" key="4">
    <source>
        <dbReference type="ARBA" id="ARBA00022723"/>
    </source>
</evidence>
<dbReference type="InterPro" id="IPR011249">
    <property type="entry name" value="Metalloenz_LuxS/M16"/>
</dbReference>
<comment type="similarity">
    <text evidence="2 8">Belongs to the peptidase M16 family.</text>
</comment>
<keyword evidence="3 11" id="KW-0645">Protease</keyword>
<comment type="caution">
    <text evidence="11">The sequence shown here is derived from an EMBL/GenBank/DDBJ whole genome shotgun (WGS) entry which is preliminary data.</text>
</comment>
<evidence type="ECO:0000256" key="1">
    <source>
        <dbReference type="ARBA" id="ARBA00001947"/>
    </source>
</evidence>
<dbReference type="PROSITE" id="PS00143">
    <property type="entry name" value="INSULINASE"/>
    <property type="match status" value="1"/>
</dbReference>
<dbReference type="OrthoDB" id="9811314at2"/>
<protein>
    <submittedName>
        <fullName evidence="11">PqqL zinc protease PqqL</fullName>
        <ecNumber evidence="11">3.4.24.-</ecNumber>
    </submittedName>
</protein>
<dbReference type="InterPro" id="IPR007863">
    <property type="entry name" value="Peptidase_M16_C"/>
</dbReference>
<dbReference type="GO" id="GO:0004222">
    <property type="term" value="F:metalloendopeptidase activity"/>
    <property type="evidence" value="ECO:0007669"/>
    <property type="project" value="InterPro"/>
</dbReference>
<dbReference type="SUPFAM" id="SSF63411">
    <property type="entry name" value="LuxS/MPP-like metallohydrolase"/>
    <property type="match status" value="4"/>
</dbReference>
<keyword evidence="7" id="KW-0482">Metalloprotease</keyword>
<proteinExistence type="inferred from homology"/>
<feature type="domain" description="Peptidase M16 C-terminal" evidence="10">
    <location>
        <begin position="722"/>
        <end position="898"/>
    </location>
</feature>
<keyword evidence="12" id="KW-1185">Reference proteome</keyword>
<dbReference type="PANTHER" id="PTHR43690">
    <property type="entry name" value="NARDILYSIN"/>
    <property type="match status" value="1"/>
</dbReference>
<dbReference type="EC" id="3.4.24.-" evidence="11"/>
<evidence type="ECO:0000256" key="7">
    <source>
        <dbReference type="ARBA" id="ARBA00023049"/>
    </source>
</evidence>
<dbReference type="Pfam" id="PF05193">
    <property type="entry name" value="Peptidase_M16_C"/>
    <property type="match status" value="2"/>
</dbReference>
<dbReference type="Proteomes" id="UP000014216">
    <property type="component" value="Unassembled WGS sequence"/>
</dbReference>
<dbReference type="RefSeq" id="WP_006966413.1">
    <property type="nucleotide sequence ID" value="NZ_APJX01000005.1"/>
</dbReference>
<keyword evidence="5 11" id="KW-0378">Hydrolase</keyword>
<dbReference type="GO" id="GO:0006508">
    <property type="term" value="P:proteolysis"/>
    <property type="evidence" value="ECO:0007669"/>
    <property type="project" value="UniProtKB-KW"/>
</dbReference>
<dbReference type="EMBL" id="APJX01000005">
    <property type="protein sequence ID" value="EMS79304.1"/>
    <property type="molecule type" value="Genomic_DNA"/>
</dbReference>